<evidence type="ECO:0000313" key="3">
    <source>
        <dbReference type="Proteomes" id="UP000199249"/>
    </source>
</evidence>
<evidence type="ECO:0000256" key="1">
    <source>
        <dbReference type="SAM" id="Phobius"/>
    </source>
</evidence>
<accession>A0A1H3B0K6</accession>
<protein>
    <recommendedName>
        <fullName evidence="4">DUF4064 domain-containing protein</fullName>
    </recommendedName>
</protein>
<proteinExistence type="predicted"/>
<keyword evidence="3" id="KW-1185">Reference proteome</keyword>
<dbReference type="AlphaFoldDB" id="A0A1H3B0K6"/>
<dbReference type="Proteomes" id="UP000199249">
    <property type="component" value="Unassembled WGS sequence"/>
</dbReference>
<dbReference type="InterPro" id="IPR045590">
    <property type="entry name" value="DUF6463"/>
</dbReference>
<feature type="transmembrane region" description="Helical" evidence="1">
    <location>
        <begin position="41"/>
        <end position="62"/>
    </location>
</feature>
<sequence>MGATGILHMLLGVAVFTGPARSIWQAGIWNSIAHDYSRATFLWFSCSGALLLLLGYLMHWVLQQRPLPRALGGGLAALALAGGIIMPVSGFWLVLIQAGLILRGPRTVPAKQ</sequence>
<evidence type="ECO:0000313" key="2">
    <source>
        <dbReference type="EMBL" id="SDX35520.1"/>
    </source>
</evidence>
<dbReference type="Pfam" id="PF20064">
    <property type="entry name" value="DUF6463"/>
    <property type="match status" value="1"/>
</dbReference>
<feature type="transmembrane region" description="Helical" evidence="1">
    <location>
        <begin position="6"/>
        <end position="29"/>
    </location>
</feature>
<evidence type="ECO:0008006" key="4">
    <source>
        <dbReference type="Google" id="ProtNLM"/>
    </source>
</evidence>
<keyword evidence="1" id="KW-1133">Transmembrane helix</keyword>
<reference evidence="3" key="1">
    <citation type="submission" date="2016-10" db="EMBL/GenBank/DDBJ databases">
        <authorList>
            <person name="Varghese N."/>
            <person name="Submissions S."/>
        </authorList>
    </citation>
    <scope>NUCLEOTIDE SEQUENCE [LARGE SCALE GENOMIC DNA]</scope>
    <source>
        <strain evidence="3">CGMCC 1.8975</strain>
    </source>
</reference>
<keyword evidence="1" id="KW-0472">Membrane</keyword>
<dbReference type="STRING" id="651662.SAMN04488069_101117"/>
<feature type="transmembrane region" description="Helical" evidence="1">
    <location>
        <begin position="74"/>
        <end position="102"/>
    </location>
</feature>
<dbReference type="EMBL" id="FNOV01000001">
    <property type="protein sequence ID" value="SDX35520.1"/>
    <property type="molecule type" value="Genomic_DNA"/>
</dbReference>
<organism evidence="2 3">
    <name type="scientific">Hymenobacter psychrophilus</name>
    <dbReference type="NCBI Taxonomy" id="651662"/>
    <lineage>
        <taxon>Bacteria</taxon>
        <taxon>Pseudomonadati</taxon>
        <taxon>Bacteroidota</taxon>
        <taxon>Cytophagia</taxon>
        <taxon>Cytophagales</taxon>
        <taxon>Hymenobacteraceae</taxon>
        <taxon>Hymenobacter</taxon>
    </lineage>
</organism>
<gene>
    <name evidence="2" type="ORF">SAMN04488069_101117</name>
</gene>
<name>A0A1H3B0K6_9BACT</name>
<keyword evidence="1" id="KW-0812">Transmembrane</keyword>